<protein>
    <submittedName>
        <fullName evidence="1">Uncharacterized protein</fullName>
    </submittedName>
</protein>
<keyword evidence="2" id="KW-1185">Reference proteome</keyword>
<sequence>MFGRPRALRARPDDKLIEKRLFFLMKMISQCLLMKETFVHILSFNLLRTPKSEISSINWWYSQKDYDNSHVVSFSLGGQVFTLSVPEIGVALGFYTQNEVESGWFNASIRGFHMKQYVGSLVEGQVKSAWQGIGSGDMTRIVKRRTFVIHACATFKESWLPLLLVGARERTNRPRRGGKDVWLDLGPYITRIARHVGAFARFPERFLTRGPRAGWLSLEDLI</sequence>
<evidence type="ECO:0000313" key="1">
    <source>
        <dbReference type="EMBL" id="KAK1428219.1"/>
    </source>
</evidence>
<comment type="caution">
    <text evidence="1">The sequence shown here is derived from an EMBL/GenBank/DDBJ whole genome shotgun (WGS) entry which is preliminary data.</text>
</comment>
<accession>A0AAD8KRL7</accession>
<dbReference type="AlphaFoldDB" id="A0AAD8KRL7"/>
<dbReference type="EMBL" id="JAUHHV010000004">
    <property type="protein sequence ID" value="KAK1428219.1"/>
    <property type="molecule type" value="Genomic_DNA"/>
</dbReference>
<reference evidence="1" key="1">
    <citation type="journal article" date="2023" name="bioRxiv">
        <title>Improved chromosome-level genome assembly for marigold (Tagetes erecta).</title>
        <authorList>
            <person name="Jiang F."/>
            <person name="Yuan L."/>
            <person name="Wang S."/>
            <person name="Wang H."/>
            <person name="Xu D."/>
            <person name="Wang A."/>
            <person name="Fan W."/>
        </authorList>
    </citation>
    <scope>NUCLEOTIDE SEQUENCE</scope>
    <source>
        <strain evidence="1">WSJ</strain>
        <tissue evidence="1">Leaf</tissue>
    </source>
</reference>
<dbReference type="Proteomes" id="UP001229421">
    <property type="component" value="Unassembled WGS sequence"/>
</dbReference>
<proteinExistence type="predicted"/>
<evidence type="ECO:0000313" key="2">
    <source>
        <dbReference type="Proteomes" id="UP001229421"/>
    </source>
</evidence>
<name>A0AAD8KRL7_TARER</name>
<organism evidence="1 2">
    <name type="scientific">Tagetes erecta</name>
    <name type="common">African marigold</name>
    <dbReference type="NCBI Taxonomy" id="13708"/>
    <lineage>
        <taxon>Eukaryota</taxon>
        <taxon>Viridiplantae</taxon>
        <taxon>Streptophyta</taxon>
        <taxon>Embryophyta</taxon>
        <taxon>Tracheophyta</taxon>
        <taxon>Spermatophyta</taxon>
        <taxon>Magnoliopsida</taxon>
        <taxon>eudicotyledons</taxon>
        <taxon>Gunneridae</taxon>
        <taxon>Pentapetalae</taxon>
        <taxon>asterids</taxon>
        <taxon>campanulids</taxon>
        <taxon>Asterales</taxon>
        <taxon>Asteraceae</taxon>
        <taxon>Asteroideae</taxon>
        <taxon>Heliantheae alliance</taxon>
        <taxon>Tageteae</taxon>
        <taxon>Tagetes</taxon>
    </lineage>
</organism>
<gene>
    <name evidence="1" type="ORF">QVD17_17048</name>
</gene>